<dbReference type="Pfam" id="PF01762">
    <property type="entry name" value="Galactosyl_T"/>
    <property type="match status" value="1"/>
</dbReference>
<evidence type="ECO:0000256" key="12">
    <source>
        <dbReference type="ARBA" id="ARBA00023098"/>
    </source>
</evidence>
<dbReference type="GO" id="GO:0008499">
    <property type="term" value="F:N-acetyl-beta-D-glucosaminide beta-(1,3)-galactosyltransferase activity"/>
    <property type="evidence" value="ECO:0007669"/>
    <property type="project" value="TreeGrafter"/>
</dbReference>
<evidence type="ECO:0000256" key="2">
    <source>
        <dbReference type="ARBA" id="ARBA00004323"/>
    </source>
</evidence>
<evidence type="ECO:0000256" key="17">
    <source>
        <dbReference type="RuleBase" id="RU363063"/>
    </source>
</evidence>
<comment type="function">
    <text evidence="15">Transfers N-acetylgalactosamine onto globotriaosylceramide. Plays a critical role in preimplantation stage embryonic development.</text>
</comment>
<evidence type="ECO:0000256" key="7">
    <source>
        <dbReference type="ARBA" id="ARBA00022692"/>
    </source>
</evidence>
<evidence type="ECO:0000256" key="9">
    <source>
        <dbReference type="ARBA" id="ARBA00022968"/>
    </source>
</evidence>
<evidence type="ECO:0000256" key="3">
    <source>
        <dbReference type="ARBA" id="ARBA00004922"/>
    </source>
</evidence>
<evidence type="ECO:0000256" key="11">
    <source>
        <dbReference type="ARBA" id="ARBA00023034"/>
    </source>
</evidence>
<keyword evidence="10 17" id="KW-1133">Transmembrane helix</keyword>
<dbReference type="Proteomes" id="UP000507470">
    <property type="component" value="Unassembled WGS sequence"/>
</dbReference>
<dbReference type="EC" id="2.4.1.-" evidence="17"/>
<gene>
    <name evidence="18" type="ORF">MCOR_10820</name>
</gene>
<evidence type="ECO:0000256" key="1">
    <source>
        <dbReference type="ARBA" id="ARBA00001946"/>
    </source>
</evidence>
<keyword evidence="19" id="KW-1185">Reference proteome</keyword>
<evidence type="ECO:0000313" key="18">
    <source>
        <dbReference type="EMBL" id="CAC5372850.1"/>
    </source>
</evidence>
<evidence type="ECO:0000256" key="4">
    <source>
        <dbReference type="ARBA" id="ARBA00008661"/>
    </source>
</evidence>
<comment type="similarity">
    <text evidence="4 17">Belongs to the glycosyltransferase 31 family.</text>
</comment>
<evidence type="ECO:0000256" key="5">
    <source>
        <dbReference type="ARBA" id="ARBA00022676"/>
    </source>
</evidence>
<dbReference type="PANTHER" id="PTHR11214">
    <property type="entry name" value="BETA-1,3-N-ACETYLGLUCOSAMINYLTRANSFERASE"/>
    <property type="match status" value="1"/>
</dbReference>
<dbReference type="OrthoDB" id="2139606at2759"/>
<comment type="cofactor">
    <cofactor evidence="1">
        <name>Mg(2+)</name>
        <dbReference type="ChEBI" id="CHEBI:18420"/>
    </cofactor>
</comment>
<keyword evidence="14" id="KW-0325">Glycoprotein</keyword>
<dbReference type="AlphaFoldDB" id="A0A6J8AT28"/>
<organism evidence="18 19">
    <name type="scientific">Mytilus coruscus</name>
    <name type="common">Sea mussel</name>
    <dbReference type="NCBI Taxonomy" id="42192"/>
    <lineage>
        <taxon>Eukaryota</taxon>
        <taxon>Metazoa</taxon>
        <taxon>Spiralia</taxon>
        <taxon>Lophotrochozoa</taxon>
        <taxon>Mollusca</taxon>
        <taxon>Bivalvia</taxon>
        <taxon>Autobranchia</taxon>
        <taxon>Pteriomorphia</taxon>
        <taxon>Mytilida</taxon>
        <taxon>Mytiloidea</taxon>
        <taxon>Mytilidae</taxon>
        <taxon>Mytilinae</taxon>
        <taxon>Mytilus</taxon>
    </lineage>
</organism>
<evidence type="ECO:0000256" key="8">
    <source>
        <dbReference type="ARBA" id="ARBA00022842"/>
    </source>
</evidence>
<dbReference type="FunFam" id="3.90.550.50:FF:000001">
    <property type="entry name" value="Hexosyltransferase"/>
    <property type="match status" value="1"/>
</dbReference>
<comment type="subcellular location">
    <subcellularLocation>
        <location evidence="2 17">Golgi apparatus membrane</location>
        <topology evidence="2 17">Single-pass type II membrane protein</topology>
    </subcellularLocation>
</comment>
<comment type="catalytic activity">
    <reaction evidence="16">
        <text>a globoside Gb3Cer (d18:1(4E)) + UDP-N-acetyl-alpha-D-galactosamine = a globoside Gb4Cer (d18:1(4E)) + UDP + H(+)</text>
        <dbReference type="Rhea" id="RHEA:22252"/>
        <dbReference type="ChEBI" id="CHEBI:15378"/>
        <dbReference type="ChEBI" id="CHEBI:18259"/>
        <dbReference type="ChEBI" id="CHEBI:18313"/>
        <dbReference type="ChEBI" id="CHEBI:58223"/>
        <dbReference type="ChEBI" id="CHEBI:67138"/>
        <dbReference type="EC" id="2.4.1.79"/>
    </reaction>
    <physiologicalReaction direction="left-to-right" evidence="16">
        <dbReference type="Rhea" id="RHEA:22253"/>
    </physiologicalReaction>
</comment>
<proteinExistence type="inferred from homology"/>
<accession>A0A6J8AT28</accession>
<comment type="pathway">
    <text evidence="3">Protein modification; protein glycosylation.</text>
</comment>
<dbReference type="Gene3D" id="3.90.550.50">
    <property type="match status" value="1"/>
</dbReference>
<dbReference type="GO" id="GO:0047273">
    <property type="term" value="F:galactosylgalactosylglucosylceramide beta-D-acetylgalactosaminyltransferase activity"/>
    <property type="evidence" value="ECO:0007669"/>
    <property type="project" value="UniProtKB-EC"/>
</dbReference>
<dbReference type="GO" id="GO:0006493">
    <property type="term" value="P:protein O-linked glycosylation"/>
    <property type="evidence" value="ECO:0007669"/>
    <property type="project" value="TreeGrafter"/>
</dbReference>
<dbReference type="GO" id="GO:0000139">
    <property type="term" value="C:Golgi membrane"/>
    <property type="evidence" value="ECO:0007669"/>
    <property type="project" value="UniProtKB-SubCell"/>
</dbReference>
<name>A0A6J8AT28_MYTCO</name>
<dbReference type="GO" id="GO:0006629">
    <property type="term" value="P:lipid metabolic process"/>
    <property type="evidence" value="ECO:0007669"/>
    <property type="project" value="UniProtKB-KW"/>
</dbReference>
<sequence length="399" mass="45525">MTEMDNNRSKSSIGYYLLAFITLVLMASLSLYAINSGQFNRFGGNKIVERNTEKSYLVGNTEMGRKIVERNTVKSYTVGNTETGGIIDADHKYAISGMNQSKLKGSKLKCFGHEFEILINQHKLCEKSHGIDILILISSSRKQFNERQAIRKSWGSKCNQNDTAIKCLFVIGNHRLFSDETRDSTRNSGLQEESTLYKDIVQIDYIDSYGNLTYKTVFSISWAVRYCSSAKYVMKTDTDMYVNTYLLPFLTKNAPTKFIGGYCWGPSTPHRDKNSKWYVSFKGYKENKFPPMCSGTGYIISMDLVLTILQTSEYIPFFHLEDVYIALCLKKMRVSPTYLLGFNNMKPSFNSCSYKNDIITSHGVKPIELDTYWNQIKSTCNVSVIPENVFKPRPLLSVH</sequence>
<reference evidence="18 19" key="1">
    <citation type="submission" date="2020-06" db="EMBL/GenBank/DDBJ databases">
        <authorList>
            <person name="Li R."/>
            <person name="Bekaert M."/>
        </authorList>
    </citation>
    <scope>NUCLEOTIDE SEQUENCE [LARGE SCALE GENOMIC DNA]</scope>
    <source>
        <strain evidence="19">wild</strain>
    </source>
</reference>
<evidence type="ECO:0000256" key="13">
    <source>
        <dbReference type="ARBA" id="ARBA00023136"/>
    </source>
</evidence>
<protein>
    <recommendedName>
        <fullName evidence="17">Hexosyltransferase</fullName>
        <ecNumber evidence="17">2.4.1.-</ecNumber>
    </recommendedName>
</protein>
<keyword evidence="6 18" id="KW-0808">Transferase</keyword>
<feature type="transmembrane region" description="Helical" evidence="17">
    <location>
        <begin position="12"/>
        <end position="34"/>
    </location>
</feature>
<evidence type="ECO:0000313" key="19">
    <source>
        <dbReference type="Proteomes" id="UP000507470"/>
    </source>
</evidence>
<keyword evidence="9 17" id="KW-0735">Signal-anchor</keyword>
<evidence type="ECO:0000256" key="14">
    <source>
        <dbReference type="ARBA" id="ARBA00023180"/>
    </source>
</evidence>
<keyword evidence="12" id="KW-0443">Lipid metabolism</keyword>
<keyword evidence="8" id="KW-0460">Magnesium</keyword>
<dbReference type="PANTHER" id="PTHR11214:SF153">
    <property type="entry name" value="UDP-GALNAC:BETA-1,3-N-ACETYLGALACTOSAMINYLTRANSFERASE 1"/>
    <property type="match status" value="1"/>
</dbReference>
<keyword evidence="5 17" id="KW-0328">Glycosyltransferase</keyword>
<evidence type="ECO:0000256" key="10">
    <source>
        <dbReference type="ARBA" id="ARBA00022989"/>
    </source>
</evidence>
<keyword evidence="7 17" id="KW-0812">Transmembrane</keyword>
<keyword evidence="13 17" id="KW-0472">Membrane</keyword>
<evidence type="ECO:0000256" key="15">
    <source>
        <dbReference type="ARBA" id="ARBA00045577"/>
    </source>
</evidence>
<evidence type="ECO:0000256" key="6">
    <source>
        <dbReference type="ARBA" id="ARBA00022679"/>
    </source>
</evidence>
<dbReference type="InterPro" id="IPR002659">
    <property type="entry name" value="Glyco_trans_31"/>
</dbReference>
<evidence type="ECO:0000256" key="16">
    <source>
        <dbReference type="ARBA" id="ARBA00049395"/>
    </source>
</evidence>
<dbReference type="EMBL" id="CACVKT020001865">
    <property type="protein sequence ID" value="CAC5372850.1"/>
    <property type="molecule type" value="Genomic_DNA"/>
</dbReference>
<keyword evidence="11 17" id="KW-0333">Golgi apparatus</keyword>